<dbReference type="Proteomes" id="UP000779070">
    <property type="component" value="Unassembled WGS sequence"/>
</dbReference>
<feature type="region of interest" description="Disordered" evidence="1">
    <location>
        <begin position="27"/>
        <end position="49"/>
    </location>
</feature>
<name>A0ABS3A4J9_9VIBR</name>
<keyword evidence="4" id="KW-1185">Reference proteome</keyword>
<comment type="caution">
    <text evidence="3">The sequence shown here is derived from an EMBL/GenBank/DDBJ whole genome shotgun (WGS) entry which is preliminary data.</text>
</comment>
<evidence type="ECO:0000256" key="1">
    <source>
        <dbReference type="SAM" id="MobiDB-lite"/>
    </source>
</evidence>
<keyword evidence="2" id="KW-0732">Signal</keyword>
<protein>
    <recommendedName>
        <fullName evidence="5">Lipoprotein</fullName>
    </recommendedName>
</protein>
<dbReference type="PROSITE" id="PS51257">
    <property type="entry name" value="PROKAR_LIPOPROTEIN"/>
    <property type="match status" value="1"/>
</dbReference>
<organism evidence="3 4">
    <name type="scientific">Vibrio neptunius</name>
    <dbReference type="NCBI Taxonomy" id="170651"/>
    <lineage>
        <taxon>Bacteria</taxon>
        <taxon>Pseudomonadati</taxon>
        <taxon>Pseudomonadota</taxon>
        <taxon>Gammaproteobacteria</taxon>
        <taxon>Vibrionales</taxon>
        <taxon>Vibrionaceae</taxon>
        <taxon>Vibrio</taxon>
    </lineage>
</organism>
<sequence length="160" mass="16689">MWNIKLTHLFAMVLLVSLSGCGGGGGESGEAGSSGSSTGSSAAATSTNEDSNTLADVRIDYTNNLTSVYQVDIDVSLPHLSASQVYISVCDNAGGSVESVDYDKCLLKAALQSGTGSYQLRVPNHCASLIAVVSVMEPNTAPLVYTLNHNNQAETTWLIQ</sequence>
<proteinExistence type="predicted"/>
<feature type="signal peptide" evidence="2">
    <location>
        <begin position="1"/>
        <end position="22"/>
    </location>
</feature>
<evidence type="ECO:0000313" key="3">
    <source>
        <dbReference type="EMBL" id="MBN3579313.1"/>
    </source>
</evidence>
<accession>A0ABS3A4J9</accession>
<feature type="chain" id="PRO_5046975810" description="Lipoprotein" evidence="2">
    <location>
        <begin position="23"/>
        <end position="160"/>
    </location>
</feature>
<evidence type="ECO:0008006" key="5">
    <source>
        <dbReference type="Google" id="ProtNLM"/>
    </source>
</evidence>
<feature type="compositionally biased region" description="Low complexity" evidence="1">
    <location>
        <begin position="30"/>
        <end position="46"/>
    </location>
</feature>
<dbReference type="EMBL" id="JAFHLB010000023">
    <property type="protein sequence ID" value="MBN3579313.1"/>
    <property type="molecule type" value="Genomic_DNA"/>
</dbReference>
<dbReference type="RefSeq" id="WP_206368411.1">
    <property type="nucleotide sequence ID" value="NZ_CAWPTM010000094.1"/>
</dbReference>
<reference evidence="3 4" key="1">
    <citation type="submission" date="2021-02" db="EMBL/GenBank/DDBJ databases">
        <title>Draft Genome Sequences of 5 Vibrio neptunius Strains Isolated From of Bivalve Hatcheries.</title>
        <authorList>
            <person name="Galvis F."/>
            <person name="Barja J.L."/>
            <person name="Lemos M.L."/>
            <person name="Balado M."/>
        </authorList>
    </citation>
    <scope>NUCLEOTIDE SEQUENCE [LARGE SCALE GENOMIC DNA]</scope>
    <source>
        <strain evidence="3 4">PP-145.98</strain>
    </source>
</reference>
<evidence type="ECO:0000313" key="4">
    <source>
        <dbReference type="Proteomes" id="UP000779070"/>
    </source>
</evidence>
<gene>
    <name evidence="3" type="ORF">JYA62_16750</name>
</gene>
<evidence type="ECO:0000256" key="2">
    <source>
        <dbReference type="SAM" id="SignalP"/>
    </source>
</evidence>